<dbReference type="Pfam" id="PF00005">
    <property type="entry name" value="ABC_tran"/>
    <property type="match status" value="1"/>
</dbReference>
<organism evidence="6 7">
    <name type="scientific">Polycladomyces zharkentensis</name>
    <dbReference type="NCBI Taxonomy" id="2807616"/>
    <lineage>
        <taxon>Bacteria</taxon>
        <taxon>Bacillati</taxon>
        <taxon>Bacillota</taxon>
        <taxon>Bacilli</taxon>
        <taxon>Bacillales</taxon>
        <taxon>Thermoactinomycetaceae</taxon>
        <taxon>Polycladomyces</taxon>
    </lineage>
</organism>
<proteinExistence type="inferred from homology"/>
<evidence type="ECO:0000256" key="3">
    <source>
        <dbReference type="ARBA" id="ARBA00022741"/>
    </source>
</evidence>
<dbReference type="EMBL" id="JAFHAP010000004">
    <property type="protein sequence ID" value="MBN2908506.1"/>
    <property type="molecule type" value="Genomic_DNA"/>
</dbReference>
<dbReference type="GO" id="GO:0005524">
    <property type="term" value="F:ATP binding"/>
    <property type="evidence" value="ECO:0007669"/>
    <property type="project" value="UniProtKB-KW"/>
</dbReference>
<dbReference type="CDD" id="cd03264">
    <property type="entry name" value="ABC_drug_resistance_like"/>
    <property type="match status" value="1"/>
</dbReference>
<evidence type="ECO:0000256" key="4">
    <source>
        <dbReference type="ARBA" id="ARBA00022840"/>
    </source>
</evidence>
<dbReference type="InterPro" id="IPR003593">
    <property type="entry name" value="AAA+_ATPase"/>
</dbReference>
<dbReference type="PROSITE" id="PS00211">
    <property type="entry name" value="ABC_TRANSPORTER_1"/>
    <property type="match status" value="1"/>
</dbReference>
<comment type="similarity">
    <text evidence="1">Belongs to the ABC transporter superfamily.</text>
</comment>
<evidence type="ECO:0000256" key="1">
    <source>
        <dbReference type="ARBA" id="ARBA00005417"/>
    </source>
</evidence>
<dbReference type="SMART" id="SM00382">
    <property type="entry name" value="AAA"/>
    <property type="match status" value="1"/>
</dbReference>
<keyword evidence="7" id="KW-1185">Reference proteome</keyword>
<dbReference type="PANTHER" id="PTHR43335">
    <property type="entry name" value="ABC TRANSPORTER, ATP-BINDING PROTEIN"/>
    <property type="match status" value="1"/>
</dbReference>
<dbReference type="InterPro" id="IPR003439">
    <property type="entry name" value="ABC_transporter-like_ATP-bd"/>
</dbReference>
<evidence type="ECO:0000313" key="6">
    <source>
        <dbReference type="EMBL" id="MBN2908506.1"/>
    </source>
</evidence>
<feature type="domain" description="ABC transporter" evidence="5">
    <location>
        <begin position="3"/>
        <end position="232"/>
    </location>
</feature>
<comment type="caution">
    <text evidence="6">The sequence shown here is derived from an EMBL/GenBank/DDBJ whole genome shotgun (WGS) entry which is preliminary data.</text>
</comment>
<keyword evidence="3" id="KW-0547">Nucleotide-binding</keyword>
<dbReference type="PANTHER" id="PTHR43335:SF2">
    <property type="entry name" value="ABC TRANSPORTER, ATP-BINDING PROTEIN"/>
    <property type="match status" value="1"/>
</dbReference>
<protein>
    <submittedName>
        <fullName evidence="6">ABC transporter ATP-binding protein</fullName>
    </submittedName>
</protein>
<name>A0ABS2WG67_9BACL</name>
<keyword evidence="2" id="KW-0813">Transport</keyword>
<dbReference type="SUPFAM" id="SSF52540">
    <property type="entry name" value="P-loop containing nucleoside triphosphate hydrolases"/>
    <property type="match status" value="1"/>
</dbReference>
<sequence>MGIRIRSLTKNYRRHRALNRFSLDVQDGIFGLLGNNGAGKSTLMKILATLLDYDEGEVEIFGYDLRKEPEEIRSLLGYLPQDFDFFPQLTLWETLDYFADLKGLEKGRRRKEEIEWCLEQVDLLGHARKRIKELSGGMKRRLGIAQALLGDPKLLIVDEPTAGLDPNQRIAFRNLLNRISQGRVILLSTHIVPDISSTCEQVAIIRRGECLYQGYIDTLLESVEGKVWSVQTGMQHLDELSRQVHILSIVRKREGIQVTFLSDDEKAAVLQAEPVSPSLEDAFVYLDHYCKGAYHA</sequence>
<dbReference type="Proteomes" id="UP001177120">
    <property type="component" value="Unassembled WGS sequence"/>
</dbReference>
<evidence type="ECO:0000259" key="5">
    <source>
        <dbReference type="PROSITE" id="PS50893"/>
    </source>
</evidence>
<reference evidence="6" key="1">
    <citation type="journal article" date="2024" name="Int. J. Syst. Evol. Microbiol.">
        <title>Polycladomyces zharkentensis sp. nov., a novel thermophilic cellulose- and starch-degrading member of the Bacillota from a geothermal aquifer in Kazakhstan.</title>
        <authorList>
            <person name="Mashzhan A."/>
            <person name="Kistaubayeva A."/>
            <person name="Javier-Lopez R."/>
            <person name="Bissenova U."/>
            <person name="Bissenbay A."/>
            <person name="Birkeland N.K."/>
        </authorList>
    </citation>
    <scope>NUCLEOTIDE SEQUENCE</scope>
    <source>
        <strain evidence="6">ZKZ2T</strain>
    </source>
</reference>
<dbReference type="Gene3D" id="3.40.50.300">
    <property type="entry name" value="P-loop containing nucleotide triphosphate hydrolases"/>
    <property type="match status" value="1"/>
</dbReference>
<dbReference type="PROSITE" id="PS50893">
    <property type="entry name" value="ABC_TRANSPORTER_2"/>
    <property type="match status" value="1"/>
</dbReference>
<dbReference type="RefSeq" id="WP_205492665.1">
    <property type="nucleotide sequence ID" value="NZ_JAFHAP010000004.1"/>
</dbReference>
<accession>A0ABS2WG67</accession>
<dbReference type="InterPro" id="IPR027417">
    <property type="entry name" value="P-loop_NTPase"/>
</dbReference>
<evidence type="ECO:0000256" key="2">
    <source>
        <dbReference type="ARBA" id="ARBA00022448"/>
    </source>
</evidence>
<gene>
    <name evidence="6" type="ORF">JQC72_03105</name>
</gene>
<dbReference type="InterPro" id="IPR017871">
    <property type="entry name" value="ABC_transporter-like_CS"/>
</dbReference>
<keyword evidence="4 6" id="KW-0067">ATP-binding</keyword>
<evidence type="ECO:0000313" key="7">
    <source>
        <dbReference type="Proteomes" id="UP001177120"/>
    </source>
</evidence>